<reference evidence="3" key="1">
    <citation type="journal article" date="2019" name="Plant Biotechnol. J.">
        <title>Genome sequencing of the Australian wild diploid species Gossypium australe highlights disease resistance and delayed gland morphogenesis.</title>
        <authorList>
            <person name="Cai Y."/>
            <person name="Cai X."/>
            <person name="Wang Q."/>
            <person name="Wang P."/>
            <person name="Zhang Y."/>
            <person name="Cai C."/>
            <person name="Xu Y."/>
            <person name="Wang K."/>
            <person name="Zhou Z."/>
            <person name="Wang C."/>
            <person name="Geng S."/>
            <person name="Li B."/>
            <person name="Dong Q."/>
            <person name="Hou Y."/>
            <person name="Wang H."/>
            <person name="Ai P."/>
            <person name="Liu Z."/>
            <person name="Yi F."/>
            <person name="Sun M."/>
            <person name="An G."/>
            <person name="Cheng J."/>
            <person name="Zhang Y."/>
            <person name="Shi Q."/>
            <person name="Xie Y."/>
            <person name="Shi X."/>
            <person name="Chang Y."/>
            <person name="Huang F."/>
            <person name="Chen Y."/>
            <person name="Hong S."/>
            <person name="Mi L."/>
            <person name="Sun Q."/>
            <person name="Zhang L."/>
            <person name="Zhou B."/>
            <person name="Peng R."/>
            <person name="Zhang X."/>
            <person name="Liu F."/>
        </authorList>
    </citation>
    <scope>NUCLEOTIDE SEQUENCE [LARGE SCALE GENOMIC DNA]</scope>
    <source>
        <strain evidence="3">cv. PA1801</strain>
    </source>
</reference>
<organism evidence="2 3">
    <name type="scientific">Gossypium australe</name>
    <dbReference type="NCBI Taxonomy" id="47621"/>
    <lineage>
        <taxon>Eukaryota</taxon>
        <taxon>Viridiplantae</taxon>
        <taxon>Streptophyta</taxon>
        <taxon>Embryophyta</taxon>
        <taxon>Tracheophyta</taxon>
        <taxon>Spermatophyta</taxon>
        <taxon>Magnoliopsida</taxon>
        <taxon>eudicotyledons</taxon>
        <taxon>Gunneridae</taxon>
        <taxon>Pentapetalae</taxon>
        <taxon>rosids</taxon>
        <taxon>malvids</taxon>
        <taxon>Malvales</taxon>
        <taxon>Malvaceae</taxon>
        <taxon>Malvoideae</taxon>
        <taxon>Gossypium</taxon>
    </lineage>
</organism>
<evidence type="ECO:0000313" key="2">
    <source>
        <dbReference type="EMBL" id="KAA3459314.1"/>
    </source>
</evidence>
<protein>
    <recommendedName>
        <fullName evidence="4">DUF4283 domain-containing protein</fullName>
    </recommendedName>
</protein>
<keyword evidence="3" id="KW-1185">Reference proteome</keyword>
<dbReference type="AlphaFoldDB" id="A0A5B6US91"/>
<comment type="caution">
    <text evidence="2">The sequence shown here is derived from an EMBL/GenBank/DDBJ whole genome shotgun (WGS) entry which is preliminary data.</text>
</comment>
<name>A0A5B6US91_9ROSI</name>
<accession>A0A5B6US91</accession>
<feature type="region of interest" description="Disordered" evidence="1">
    <location>
        <begin position="219"/>
        <end position="240"/>
    </location>
</feature>
<evidence type="ECO:0008006" key="4">
    <source>
        <dbReference type="Google" id="ProtNLM"/>
    </source>
</evidence>
<dbReference type="OrthoDB" id="656425at2759"/>
<sequence length="358" mass="41337">MEESGGNEGLKVGLEEDEVSLLAEEIIHLSVKSTSITPGDKPTLICTIWTKKSYNLDSFRAQMKSIWKTKDYLETILEGQPWMFRKQLVIFDRLVIGVTFGGIVRYKINGEYCRIRVKLDVQKPLRRGHALSNCEEIKPENRDKIRYDSPFSLALKVESSLFGKESLKLNAFSKKKKSQCSYTGILEEIRELGVQREDIRDRRQESDLESVGLGRQLTFQEEGSSAAEEDHERIDEQEGSMKSDRKVSWRRINLVRERGLYNEERIERKRKLIEFEVEDYAEDSLSVDTAKRMKYEFQDLQNREELDLSTEEWGKGDSLKQRLPRGKPTGRNENHLLECPRFGESAGSTKASVLAEAK</sequence>
<feature type="compositionally biased region" description="Basic and acidic residues" evidence="1">
    <location>
        <begin position="228"/>
        <end position="240"/>
    </location>
</feature>
<feature type="compositionally biased region" description="Basic and acidic residues" evidence="1">
    <location>
        <begin position="308"/>
        <end position="320"/>
    </location>
</feature>
<dbReference type="Proteomes" id="UP000325315">
    <property type="component" value="Unassembled WGS sequence"/>
</dbReference>
<gene>
    <name evidence="2" type="ORF">EPI10_013820</name>
</gene>
<evidence type="ECO:0000313" key="3">
    <source>
        <dbReference type="Proteomes" id="UP000325315"/>
    </source>
</evidence>
<feature type="region of interest" description="Disordered" evidence="1">
    <location>
        <begin position="308"/>
        <end position="358"/>
    </location>
</feature>
<dbReference type="EMBL" id="SMMG02000010">
    <property type="protein sequence ID" value="KAA3459314.1"/>
    <property type="molecule type" value="Genomic_DNA"/>
</dbReference>
<proteinExistence type="predicted"/>
<evidence type="ECO:0000256" key="1">
    <source>
        <dbReference type="SAM" id="MobiDB-lite"/>
    </source>
</evidence>